<feature type="region of interest" description="Disordered" evidence="2">
    <location>
        <begin position="391"/>
        <end position="410"/>
    </location>
</feature>
<dbReference type="InterPro" id="IPR043136">
    <property type="entry name" value="B30.2/SPRY_sf"/>
</dbReference>
<dbReference type="InParanoid" id="F2UE15"/>
<dbReference type="Pfam" id="PF00622">
    <property type="entry name" value="SPRY"/>
    <property type="match status" value="1"/>
</dbReference>
<dbReference type="KEGG" id="sre:PTSG_07094"/>
<keyword evidence="5" id="KW-1185">Reference proteome</keyword>
<dbReference type="RefSeq" id="XP_004992510.1">
    <property type="nucleotide sequence ID" value="XM_004992453.1"/>
</dbReference>
<dbReference type="InterPro" id="IPR003877">
    <property type="entry name" value="SPRY_dom"/>
</dbReference>
<dbReference type="SUPFAM" id="SSF49899">
    <property type="entry name" value="Concanavalin A-like lectins/glucanases"/>
    <property type="match status" value="1"/>
</dbReference>
<evidence type="ECO:0000256" key="2">
    <source>
        <dbReference type="SAM" id="MobiDB-lite"/>
    </source>
</evidence>
<gene>
    <name evidence="4" type="ORF">PTSG_07094</name>
</gene>
<feature type="region of interest" description="Disordered" evidence="2">
    <location>
        <begin position="349"/>
        <end position="384"/>
    </location>
</feature>
<dbReference type="Proteomes" id="UP000007799">
    <property type="component" value="Unassembled WGS sequence"/>
</dbReference>
<dbReference type="GeneID" id="16073079"/>
<proteinExistence type="predicted"/>
<dbReference type="EMBL" id="GL832970">
    <property type="protein sequence ID" value="EGD74865.1"/>
    <property type="molecule type" value="Genomic_DNA"/>
</dbReference>
<evidence type="ECO:0000259" key="3">
    <source>
        <dbReference type="Pfam" id="PF00622"/>
    </source>
</evidence>
<feature type="compositionally biased region" description="Low complexity" evidence="2">
    <location>
        <begin position="364"/>
        <end position="384"/>
    </location>
</feature>
<evidence type="ECO:0000256" key="1">
    <source>
        <dbReference type="SAM" id="Coils"/>
    </source>
</evidence>
<feature type="domain" description="SPRY" evidence="3">
    <location>
        <begin position="79"/>
        <end position="171"/>
    </location>
</feature>
<dbReference type="Gene3D" id="2.60.120.920">
    <property type="match status" value="1"/>
</dbReference>
<organism evidence="5">
    <name type="scientific">Salpingoeca rosetta (strain ATCC 50818 / BSB-021)</name>
    <dbReference type="NCBI Taxonomy" id="946362"/>
    <lineage>
        <taxon>Eukaryota</taxon>
        <taxon>Choanoflagellata</taxon>
        <taxon>Craspedida</taxon>
        <taxon>Salpingoecidae</taxon>
        <taxon>Salpingoeca</taxon>
    </lineage>
</organism>
<feature type="coiled-coil region" evidence="1">
    <location>
        <begin position="281"/>
        <end position="308"/>
    </location>
</feature>
<evidence type="ECO:0000313" key="5">
    <source>
        <dbReference type="Proteomes" id="UP000007799"/>
    </source>
</evidence>
<dbReference type="AlphaFoldDB" id="F2UE15"/>
<dbReference type="InterPro" id="IPR013320">
    <property type="entry name" value="ConA-like_dom_sf"/>
</dbReference>
<evidence type="ECO:0000313" key="4">
    <source>
        <dbReference type="EMBL" id="EGD74865.1"/>
    </source>
</evidence>
<keyword evidence="1" id="KW-0175">Coiled coil</keyword>
<name>F2UE15_SALR5</name>
<reference evidence="4" key="1">
    <citation type="submission" date="2009-08" db="EMBL/GenBank/DDBJ databases">
        <title>Annotation of Salpingoeca rosetta.</title>
        <authorList>
            <consortium name="The Broad Institute Genome Sequencing Platform"/>
            <person name="Russ C."/>
            <person name="Cuomo C."/>
            <person name="Burger G."/>
            <person name="Gray M.W."/>
            <person name="Holland P.W.H."/>
            <person name="King N."/>
            <person name="Lang F.B.F."/>
            <person name="Roger A.J."/>
            <person name="Ruiz-Trillo I."/>
            <person name="Young S.K."/>
            <person name="Zeng Q."/>
            <person name="Gargeya S."/>
            <person name="Alvarado L."/>
            <person name="Berlin A."/>
            <person name="Chapman S.B."/>
            <person name="Chen Z."/>
            <person name="Freedman E."/>
            <person name="Gellesch M."/>
            <person name="Goldberg J."/>
            <person name="Griggs A."/>
            <person name="Gujja S."/>
            <person name="Heilman E."/>
            <person name="Heiman D."/>
            <person name="Howarth C."/>
            <person name="Mehta T."/>
            <person name="Neiman D."/>
            <person name="Pearson M."/>
            <person name="Roberts A."/>
            <person name="Saif S."/>
            <person name="Shea T."/>
            <person name="Shenoy N."/>
            <person name="Sisk P."/>
            <person name="Stolte C."/>
            <person name="Sykes S."/>
            <person name="White J."/>
            <person name="Yandava C."/>
            <person name="Haas B."/>
            <person name="Nusbaum C."/>
            <person name="Birren B."/>
        </authorList>
    </citation>
    <scope>NUCLEOTIDE SEQUENCE [LARGE SCALE GENOMIC DNA]</scope>
    <source>
        <strain evidence="4">ATCC 50818</strain>
    </source>
</reference>
<protein>
    <recommendedName>
        <fullName evidence="3">SPRY domain-containing protein</fullName>
    </recommendedName>
</protein>
<sequence length="501" mass="54815">MTTPAPAVPATAARLVQGVQCDFKRFGEAADKKKCVLEFADGGVFSRIRKRDIEEPKPAFMPADATPACRPQPGNPTAHFFVVHITSKHSDSKIGVGIVPCSTTEQSTSNTSMQEHSIRFYSDGRLCKRRQFPLKQLPPANKGSRILVVLDWQRGKVIFFVGHQSDTHMHALSHAAQLYSYQQVCTYALSPDMSNGVNPLVLLTYPGDCVEFVHEQESAVKGLLLASYMSDISRHDEHVHPLPDTQEVGVSTDPADLSEADAAKALKEYARAPFKDVLAAQQALEVACSELEQQAEEKLLQVEHATRRCKMEADMDTHFAMRNAQTLANAYLRQARVEVDMHYSEQAALLRQPEPQAHRHTIASSSSSSSRRNSSSNGGSGGAVRAVANGHVAKRSKHGSRSDGDGVSSQELQSLVREELAKCKLMLEYLDSIAMQPPRKAHALPPQLAGLQSRPRFTPADVSSLPSSVQCVDVQSFVSEQGGVNDHNALPIQHTDDVIQL</sequence>
<accession>F2UE15</accession>